<dbReference type="GO" id="GO:0016151">
    <property type="term" value="F:nickel cation binding"/>
    <property type="evidence" value="ECO:0007669"/>
    <property type="project" value="InterPro"/>
</dbReference>
<feature type="domain" description="NADH-quinone oxidoreductase subunit D" evidence="7">
    <location>
        <begin position="124"/>
        <end position="370"/>
    </location>
</feature>
<comment type="cofactor">
    <cofactor evidence="5">
        <name>Ni(2+)</name>
        <dbReference type="ChEBI" id="CHEBI:49786"/>
    </cofactor>
</comment>
<dbReference type="GO" id="GO:0051287">
    <property type="term" value="F:NAD binding"/>
    <property type="evidence" value="ECO:0007669"/>
    <property type="project" value="InterPro"/>
</dbReference>
<dbReference type="PANTHER" id="PTHR11993:SF10">
    <property type="entry name" value="NADH DEHYDROGENASE [UBIQUINONE] IRON-SULFUR PROTEIN 2, MITOCHONDRIAL"/>
    <property type="match status" value="1"/>
</dbReference>
<protein>
    <submittedName>
        <fullName evidence="8">NADH-quinone oxidoreductase subunit D</fullName>
        <ecNumber evidence="8">1.6.5.9</ecNumber>
    </submittedName>
</protein>
<dbReference type="InterPro" id="IPR029014">
    <property type="entry name" value="NiFe-Hase_large"/>
</dbReference>
<dbReference type="AlphaFoldDB" id="A0A9Y1BTI6"/>
<feature type="binding site" evidence="5">
    <location>
        <position position="51"/>
    </location>
    <ligand>
        <name>Mg(2+)</name>
        <dbReference type="ChEBI" id="CHEBI:18420"/>
    </ligand>
</feature>
<gene>
    <name evidence="8" type="ORF">K9W46_02650</name>
</gene>
<accession>A0A9Y1BTI6</accession>
<dbReference type="SUPFAM" id="SSF56762">
    <property type="entry name" value="HydB/Nqo4-like"/>
    <property type="match status" value="1"/>
</dbReference>
<keyword evidence="2 6" id="KW-0813">Transport</keyword>
<reference evidence="8" key="1">
    <citation type="journal article" date="2022" name="Nat. Microbiol.">
        <title>Unique mobile elements and scalable gene flow at the prokaryote-eukaryote boundary revealed by circularized Asgard archaea genomes.</title>
        <authorList>
            <person name="Wu F."/>
            <person name="Speth D.R."/>
            <person name="Philosof A."/>
            <person name="Cremiere A."/>
            <person name="Narayanan A."/>
            <person name="Barco R.A."/>
            <person name="Connon S.A."/>
            <person name="Amend J.P."/>
            <person name="Antoshechkin I.A."/>
            <person name="Orphan V.J."/>
        </authorList>
    </citation>
    <scope>NUCLEOTIDE SEQUENCE</scope>
    <source>
        <strain evidence="8">PR6</strain>
    </source>
</reference>
<organism evidence="8">
    <name type="scientific">Candidatus Heimdallarchaeum endolithica</name>
    <dbReference type="NCBI Taxonomy" id="2876572"/>
    <lineage>
        <taxon>Archaea</taxon>
        <taxon>Promethearchaeati</taxon>
        <taxon>Candidatus Heimdallarchaeota</taxon>
        <taxon>Candidatus Heimdallarchaeia (ex Rinke et al. 2021) (nom. nud.)</taxon>
        <taxon>Candidatus Heimdallarchaeales</taxon>
        <taxon>Candidatus Heimdallarchaeaceae</taxon>
        <taxon>Candidatus Heimdallarchaeum</taxon>
    </lineage>
</organism>
<keyword evidence="5" id="KW-0460">Magnesium</keyword>
<evidence type="ECO:0000256" key="1">
    <source>
        <dbReference type="ARBA" id="ARBA00005769"/>
    </source>
</evidence>
<keyword evidence="3 6" id="KW-1278">Translocase</keyword>
<dbReference type="EC" id="1.6.5.9" evidence="8"/>
<dbReference type="Pfam" id="PF00374">
    <property type="entry name" value="NiFeSe_Hases"/>
    <property type="match status" value="1"/>
</dbReference>
<keyword evidence="5" id="KW-0533">Nickel</keyword>
<keyword evidence="4 6" id="KW-0520">NAD</keyword>
<evidence type="ECO:0000256" key="4">
    <source>
        <dbReference type="ARBA" id="ARBA00023027"/>
    </source>
</evidence>
<sequence>MTEIEEKQGDFEMYFGPAHPGSGNFSVRVQLRGERVMKAVVDPGYLHRGFEKLMEYREPMQNSVLSDRICVLEPLQWNLLHAEAVDTLMGYDIPERAKYIRVILAELSRIQSHFIWYAVMSMGTGFTTGFNVAMGYRDYMLDVFDYITGGRLYPAGYICPGGVRKDLPEKAEKKILTLFEKIDYMHKFAKKENPAWLERFKEVGVLTKEEAIKLGATGPILRASGVASDVRRDDPYEIYDELEFEIPVLDEGDAYSRYLIAMQEIEESKKIVKQAIDRMPKGEVKTPNMKPIVHFRKAKGETYTRNELSRGEGAIYMIATGKKTPYRVKIRGPSFTHMIPILKHLLTDSYYADVPAIYWSLNQCPADVDR</sequence>
<dbReference type="InterPro" id="IPR001135">
    <property type="entry name" value="NADH_Q_OxRdtase_suD"/>
</dbReference>
<proteinExistence type="inferred from homology"/>
<dbReference type="NCBIfam" id="NF004739">
    <property type="entry name" value="PRK06075.1"/>
    <property type="match status" value="1"/>
</dbReference>
<evidence type="ECO:0000256" key="2">
    <source>
        <dbReference type="ARBA" id="ARBA00022448"/>
    </source>
</evidence>
<dbReference type="InterPro" id="IPR001501">
    <property type="entry name" value="Ni-dep_hyd_lsu"/>
</dbReference>
<dbReference type="InterPro" id="IPR022885">
    <property type="entry name" value="NDH1_su_D/H"/>
</dbReference>
<name>A0A9Y1BTI6_9ARCH</name>
<feature type="binding site" evidence="5">
    <location>
        <position position="330"/>
    </location>
    <ligand>
        <name>Mg(2+)</name>
        <dbReference type="ChEBI" id="CHEBI:18420"/>
    </ligand>
</feature>
<dbReference type="Pfam" id="PF00346">
    <property type="entry name" value="Complex1_49kDa"/>
    <property type="match status" value="1"/>
</dbReference>
<feature type="binding site" evidence="5">
    <location>
        <position position="70"/>
    </location>
    <ligand>
        <name>Ni(2+)</name>
        <dbReference type="ChEBI" id="CHEBI:49786"/>
    </ligand>
</feature>
<evidence type="ECO:0000256" key="6">
    <source>
        <dbReference type="RuleBase" id="RU003685"/>
    </source>
</evidence>
<dbReference type="Proteomes" id="UP001200513">
    <property type="component" value="Chromosome"/>
</dbReference>
<dbReference type="EMBL" id="CP084167">
    <property type="protein sequence ID" value="UJG44089.1"/>
    <property type="molecule type" value="Genomic_DNA"/>
</dbReference>
<dbReference type="GO" id="GO:0048038">
    <property type="term" value="F:quinone binding"/>
    <property type="evidence" value="ECO:0007669"/>
    <property type="project" value="InterPro"/>
</dbReference>
<keyword evidence="5" id="KW-0479">Metal-binding</keyword>
<dbReference type="InterPro" id="IPR014029">
    <property type="entry name" value="NADH_UbQ_OxRdtase_49kDa_CS"/>
</dbReference>
<dbReference type="PROSITE" id="PS00535">
    <property type="entry name" value="COMPLEX1_49K"/>
    <property type="match status" value="1"/>
</dbReference>
<evidence type="ECO:0000256" key="3">
    <source>
        <dbReference type="ARBA" id="ARBA00022967"/>
    </source>
</evidence>
<dbReference type="Gene3D" id="1.10.645.10">
    <property type="entry name" value="Cytochrome-c3 Hydrogenase, chain B"/>
    <property type="match status" value="1"/>
</dbReference>
<dbReference type="GO" id="GO:0050136">
    <property type="term" value="F:NADH dehydrogenase (quinone) (non-electrogenic) activity"/>
    <property type="evidence" value="ECO:0007669"/>
    <property type="project" value="UniProtKB-EC"/>
</dbReference>
<evidence type="ECO:0000259" key="7">
    <source>
        <dbReference type="Pfam" id="PF00346"/>
    </source>
</evidence>
<evidence type="ECO:0000313" key="8">
    <source>
        <dbReference type="EMBL" id="UJG44089.1"/>
    </source>
</evidence>
<comment type="similarity">
    <text evidence="1 6">Belongs to the complex I 49 kDa subunit family.</text>
</comment>
<keyword evidence="8" id="KW-0560">Oxidoreductase</keyword>
<dbReference type="PANTHER" id="PTHR11993">
    <property type="entry name" value="NADH-UBIQUINONE OXIDOREDUCTASE 49 KDA SUBUNIT"/>
    <property type="match status" value="1"/>
</dbReference>
<evidence type="ECO:0000256" key="5">
    <source>
        <dbReference type="PIRSR" id="PIRSR601501-1"/>
    </source>
</evidence>